<dbReference type="AlphaFoldDB" id="S3CR18"/>
<protein>
    <recommendedName>
        <fullName evidence="1">2EXR domain-containing protein</fullName>
    </recommendedName>
</protein>
<dbReference type="GeneID" id="19463966"/>
<dbReference type="InterPro" id="IPR045518">
    <property type="entry name" value="2EXR"/>
</dbReference>
<dbReference type="RefSeq" id="XP_008085479.1">
    <property type="nucleotide sequence ID" value="XM_008087288.1"/>
</dbReference>
<dbReference type="OMA" id="RIMIWRE"/>
<evidence type="ECO:0000313" key="3">
    <source>
        <dbReference type="Proteomes" id="UP000016922"/>
    </source>
</evidence>
<evidence type="ECO:0000259" key="1">
    <source>
        <dbReference type="Pfam" id="PF20150"/>
    </source>
</evidence>
<dbReference type="PANTHER" id="PTHR35910:SF1">
    <property type="entry name" value="2EXR DOMAIN-CONTAINING PROTEIN"/>
    <property type="match status" value="1"/>
</dbReference>
<name>S3CR18_GLAL2</name>
<gene>
    <name evidence="2" type="ORF">GLAREA_04911</name>
</gene>
<evidence type="ECO:0000313" key="2">
    <source>
        <dbReference type="EMBL" id="EPE28120.1"/>
    </source>
</evidence>
<feature type="domain" description="2EXR" evidence="1">
    <location>
        <begin position="25"/>
        <end position="138"/>
    </location>
</feature>
<dbReference type="PANTHER" id="PTHR35910">
    <property type="entry name" value="2EXR DOMAIN-CONTAINING PROTEIN"/>
    <property type="match status" value="1"/>
</dbReference>
<keyword evidence="3" id="KW-1185">Reference proteome</keyword>
<dbReference type="EMBL" id="KE145369">
    <property type="protein sequence ID" value="EPE28120.1"/>
    <property type="molecule type" value="Genomic_DNA"/>
</dbReference>
<dbReference type="OrthoDB" id="3469466at2759"/>
<dbReference type="eggNOG" id="ENOG502RPDK">
    <property type="taxonomic scope" value="Eukaryota"/>
</dbReference>
<dbReference type="STRING" id="1116229.S3CR18"/>
<reference evidence="2 3" key="1">
    <citation type="journal article" date="2013" name="BMC Genomics">
        <title>Genomics-driven discovery of the pneumocandin biosynthetic gene cluster in the fungus Glarea lozoyensis.</title>
        <authorList>
            <person name="Chen L."/>
            <person name="Yue Q."/>
            <person name="Zhang X."/>
            <person name="Xiang M."/>
            <person name="Wang C."/>
            <person name="Li S."/>
            <person name="Che Y."/>
            <person name="Ortiz-Lopez F.J."/>
            <person name="Bills G.F."/>
            <person name="Liu X."/>
            <person name="An Z."/>
        </authorList>
    </citation>
    <scope>NUCLEOTIDE SEQUENCE [LARGE SCALE GENOMIC DNA]</scope>
    <source>
        <strain evidence="3">ATCC 20868 / MF5171</strain>
    </source>
</reference>
<dbReference type="Proteomes" id="UP000016922">
    <property type="component" value="Unassembled WGS sequence"/>
</dbReference>
<dbReference type="Pfam" id="PF20150">
    <property type="entry name" value="2EXR"/>
    <property type="match status" value="1"/>
</dbReference>
<sequence length="411" mass="47984">MTSSTPLHLQPFTLLQNRSTETKSFYLFPQLPRELRNKIWHHSMQRSRIFHMSLHDLDKTPPKDIPDIPTSTDNQRFFAVTEGQQSMSKLFRVNQEARVAALFFYRVRIPCWFRIGSVDDKLPLKPGQLYFNPEHDFLRLTAKWSVKHTLFPFLYLFNTVYDPSHTGLRNLIFYGNDLSGNDLQLMDCSTADLDAHLKEVFTDTIKNLHQVFFFTNGCLHSRQFAQGGGQFLLAITQYNRSIPIETRVPSFDSVPRDPRAIGEDLKDVMTHGDDHRRPFRLWTNILGKWGLSATSLGIEYKWSFGFKPDDRLRILGRETARRFMQKEDNYWNGTLDAEQERVYAEQKLEVGAQSEKYKGEDLERAVRPAFGFWLFPIEALDSVDDEGQYTRYSDLSKYWPELWLSSLPESG</sequence>
<dbReference type="KEGG" id="glz:GLAREA_04911"/>
<proteinExistence type="predicted"/>
<organism evidence="2 3">
    <name type="scientific">Glarea lozoyensis (strain ATCC 20868 / MF5171)</name>
    <dbReference type="NCBI Taxonomy" id="1116229"/>
    <lineage>
        <taxon>Eukaryota</taxon>
        <taxon>Fungi</taxon>
        <taxon>Dikarya</taxon>
        <taxon>Ascomycota</taxon>
        <taxon>Pezizomycotina</taxon>
        <taxon>Leotiomycetes</taxon>
        <taxon>Helotiales</taxon>
        <taxon>Helotiaceae</taxon>
        <taxon>Glarea</taxon>
    </lineage>
</organism>
<accession>S3CR18</accession>
<dbReference type="HOGENOM" id="CLU_045008_0_0_1"/>